<feature type="domain" description="Metallo-beta-lactamase" evidence="5">
    <location>
        <begin position="21"/>
        <end position="197"/>
    </location>
</feature>
<comment type="cofactor">
    <cofactor evidence="1">
        <name>Zn(2+)</name>
        <dbReference type="ChEBI" id="CHEBI:29105"/>
    </cofactor>
</comment>
<evidence type="ECO:0000256" key="1">
    <source>
        <dbReference type="ARBA" id="ARBA00001947"/>
    </source>
</evidence>
<keyword evidence="7" id="KW-1185">Reference proteome</keyword>
<keyword evidence="4" id="KW-0862">Zinc</keyword>
<keyword evidence="2" id="KW-0479">Metal-binding</keyword>
<dbReference type="SUPFAM" id="SSF56281">
    <property type="entry name" value="Metallo-hydrolase/oxidoreductase"/>
    <property type="match status" value="1"/>
</dbReference>
<dbReference type="Gene3D" id="3.60.15.10">
    <property type="entry name" value="Ribonuclease Z/Hydroxyacylglutathione hydrolase-like"/>
    <property type="match status" value="1"/>
</dbReference>
<keyword evidence="3 6" id="KW-0378">Hydrolase</keyword>
<reference evidence="6" key="1">
    <citation type="submission" date="2022-08" db="EMBL/GenBank/DDBJ databases">
        <title>Draft genome sequencing of Roseisolibacter agri AW1220.</title>
        <authorList>
            <person name="Tobiishi Y."/>
            <person name="Tonouchi A."/>
        </authorList>
    </citation>
    <scope>NUCLEOTIDE SEQUENCE</scope>
    <source>
        <strain evidence="6">AW1220</strain>
    </source>
</reference>
<protein>
    <submittedName>
        <fullName evidence="6">MBL fold hydrolase</fullName>
    </submittedName>
</protein>
<dbReference type="InterPro" id="IPR051453">
    <property type="entry name" value="MBL_Glyoxalase_II"/>
</dbReference>
<dbReference type="InterPro" id="IPR036866">
    <property type="entry name" value="RibonucZ/Hydroxyglut_hydro"/>
</dbReference>
<dbReference type="PANTHER" id="PTHR46233">
    <property type="entry name" value="HYDROXYACYLGLUTATHIONE HYDROLASE GLOC"/>
    <property type="match status" value="1"/>
</dbReference>
<name>A0AA37V2C2_9BACT</name>
<dbReference type="GO" id="GO:0016787">
    <property type="term" value="F:hydrolase activity"/>
    <property type="evidence" value="ECO:0007669"/>
    <property type="project" value="UniProtKB-KW"/>
</dbReference>
<evidence type="ECO:0000313" key="7">
    <source>
        <dbReference type="Proteomes" id="UP001161325"/>
    </source>
</evidence>
<sequence>MSATATALAPEVLVQTVGAFQENCYLVVDPQTRVAAVVDPGAEGARLVDWIRAANVQLEAIWLTHAHLDHIGAIADVVRAWDVPVHLHPLDRPVFDYAPRAAQMYGLYMEPQPAPTAEFAEGQQLTLGALTFDVMHAPGHAPGHVVIHGHGVALAGDCLFYGSVGRTDLPLSEPAALTRSLARIAALPAETVVHPGHGPSTTIGRERAENPFLNGGARVLGG</sequence>
<dbReference type="PANTHER" id="PTHR46233:SF3">
    <property type="entry name" value="HYDROXYACYLGLUTATHIONE HYDROLASE GLOC"/>
    <property type="match status" value="1"/>
</dbReference>
<evidence type="ECO:0000259" key="5">
    <source>
        <dbReference type="SMART" id="SM00849"/>
    </source>
</evidence>
<evidence type="ECO:0000256" key="3">
    <source>
        <dbReference type="ARBA" id="ARBA00022801"/>
    </source>
</evidence>
<organism evidence="6 7">
    <name type="scientific">Roseisolibacter agri</name>
    <dbReference type="NCBI Taxonomy" id="2014610"/>
    <lineage>
        <taxon>Bacteria</taxon>
        <taxon>Pseudomonadati</taxon>
        <taxon>Gemmatimonadota</taxon>
        <taxon>Gemmatimonadia</taxon>
        <taxon>Gemmatimonadales</taxon>
        <taxon>Gemmatimonadaceae</taxon>
        <taxon>Roseisolibacter</taxon>
    </lineage>
</organism>
<dbReference type="AlphaFoldDB" id="A0AA37V2C2"/>
<dbReference type="Proteomes" id="UP001161325">
    <property type="component" value="Unassembled WGS sequence"/>
</dbReference>
<evidence type="ECO:0000313" key="6">
    <source>
        <dbReference type="EMBL" id="GLC27580.1"/>
    </source>
</evidence>
<dbReference type="InterPro" id="IPR001279">
    <property type="entry name" value="Metallo-B-lactamas"/>
</dbReference>
<dbReference type="Pfam" id="PF00753">
    <property type="entry name" value="Lactamase_B"/>
    <property type="match status" value="1"/>
</dbReference>
<evidence type="ECO:0000256" key="2">
    <source>
        <dbReference type="ARBA" id="ARBA00022723"/>
    </source>
</evidence>
<gene>
    <name evidence="6" type="ORF">rosag_40930</name>
</gene>
<accession>A0AA37V2C2</accession>
<dbReference type="EMBL" id="BRXS01000006">
    <property type="protein sequence ID" value="GLC27580.1"/>
    <property type="molecule type" value="Genomic_DNA"/>
</dbReference>
<dbReference type="GO" id="GO:0046872">
    <property type="term" value="F:metal ion binding"/>
    <property type="evidence" value="ECO:0007669"/>
    <property type="project" value="UniProtKB-KW"/>
</dbReference>
<evidence type="ECO:0000256" key="4">
    <source>
        <dbReference type="ARBA" id="ARBA00022833"/>
    </source>
</evidence>
<dbReference type="RefSeq" id="WP_284352016.1">
    <property type="nucleotide sequence ID" value="NZ_BRXS01000006.1"/>
</dbReference>
<comment type="caution">
    <text evidence="6">The sequence shown here is derived from an EMBL/GenBank/DDBJ whole genome shotgun (WGS) entry which is preliminary data.</text>
</comment>
<dbReference type="SMART" id="SM00849">
    <property type="entry name" value="Lactamase_B"/>
    <property type="match status" value="1"/>
</dbReference>
<proteinExistence type="predicted"/>